<feature type="signal peptide" evidence="1">
    <location>
        <begin position="1"/>
        <end position="22"/>
    </location>
</feature>
<evidence type="ECO:0008006" key="4">
    <source>
        <dbReference type="Google" id="ProtNLM"/>
    </source>
</evidence>
<organism evidence="2 3">
    <name type="scientific">Botryobasidium botryosum (strain FD-172 SS1)</name>
    <dbReference type="NCBI Taxonomy" id="930990"/>
    <lineage>
        <taxon>Eukaryota</taxon>
        <taxon>Fungi</taxon>
        <taxon>Dikarya</taxon>
        <taxon>Basidiomycota</taxon>
        <taxon>Agaricomycotina</taxon>
        <taxon>Agaricomycetes</taxon>
        <taxon>Cantharellales</taxon>
        <taxon>Botryobasidiaceae</taxon>
        <taxon>Botryobasidium</taxon>
    </lineage>
</organism>
<sequence length="349" mass="37576">MLSLLHFFLLALSWQQISVVKAAPVDPRAPRSSYNFHLSGDPLSNGGLHMYASVGGGPVKSFRVDTGSEGILMASRFIGKDYQATGENFCLEYTSSKNYYCGQWVFTTVTLSSSRASGALKATTALMRVRMAEEFRPGGGAPITDPSKINVLMMGVGFDRDTSSGQTDPAGNLIPNDINPFLRLTEMASGTMTPGFILTPQSIILGITAANSAGFDFVDLQSSGTEWVAPYVTIAVPSAAITIYGAELLIDTGLDYSIVQAPQNVQPPCASNANGACRVANGQKFVLTIPGLPKPLYTFRTGGRDAPQSVSWRHNLHNGEPFINTGMYALREFDYLYDAQAGRLGFQFH</sequence>
<dbReference type="AlphaFoldDB" id="A0A067MY22"/>
<evidence type="ECO:0000313" key="2">
    <source>
        <dbReference type="EMBL" id="KDQ16772.1"/>
    </source>
</evidence>
<accession>A0A067MY22</accession>
<dbReference type="HOGENOM" id="CLU_806584_0_0_1"/>
<dbReference type="OrthoDB" id="5291209at2759"/>
<gene>
    <name evidence="2" type="ORF">BOTBODRAFT_30676</name>
</gene>
<dbReference type="InterPro" id="IPR021109">
    <property type="entry name" value="Peptidase_aspartic_dom_sf"/>
</dbReference>
<dbReference type="Proteomes" id="UP000027195">
    <property type="component" value="Unassembled WGS sequence"/>
</dbReference>
<dbReference type="InParanoid" id="A0A067MY22"/>
<keyword evidence="1" id="KW-0732">Signal</keyword>
<name>A0A067MY22_BOTB1</name>
<proteinExistence type="predicted"/>
<reference evidence="3" key="1">
    <citation type="journal article" date="2014" name="Proc. Natl. Acad. Sci. U.S.A.">
        <title>Extensive sampling of basidiomycete genomes demonstrates inadequacy of the white-rot/brown-rot paradigm for wood decay fungi.</title>
        <authorList>
            <person name="Riley R."/>
            <person name="Salamov A.A."/>
            <person name="Brown D.W."/>
            <person name="Nagy L.G."/>
            <person name="Floudas D."/>
            <person name="Held B.W."/>
            <person name="Levasseur A."/>
            <person name="Lombard V."/>
            <person name="Morin E."/>
            <person name="Otillar R."/>
            <person name="Lindquist E.A."/>
            <person name="Sun H."/>
            <person name="LaButti K.M."/>
            <person name="Schmutz J."/>
            <person name="Jabbour D."/>
            <person name="Luo H."/>
            <person name="Baker S.E."/>
            <person name="Pisabarro A.G."/>
            <person name="Walton J.D."/>
            <person name="Blanchette R.A."/>
            <person name="Henrissat B."/>
            <person name="Martin F."/>
            <person name="Cullen D."/>
            <person name="Hibbett D.S."/>
            <person name="Grigoriev I.V."/>
        </authorList>
    </citation>
    <scope>NUCLEOTIDE SEQUENCE [LARGE SCALE GENOMIC DNA]</scope>
    <source>
        <strain evidence="3">FD-172 SS1</strain>
    </source>
</reference>
<feature type="chain" id="PRO_5001641650" description="Peptidase A1 domain-containing protein" evidence="1">
    <location>
        <begin position="23"/>
        <end position="349"/>
    </location>
</feature>
<dbReference type="EMBL" id="KL198026">
    <property type="protein sequence ID" value="KDQ16772.1"/>
    <property type="molecule type" value="Genomic_DNA"/>
</dbReference>
<keyword evidence="3" id="KW-1185">Reference proteome</keyword>
<evidence type="ECO:0000313" key="3">
    <source>
        <dbReference type="Proteomes" id="UP000027195"/>
    </source>
</evidence>
<dbReference type="SUPFAM" id="SSF50630">
    <property type="entry name" value="Acid proteases"/>
    <property type="match status" value="1"/>
</dbReference>
<protein>
    <recommendedName>
        <fullName evidence="4">Peptidase A1 domain-containing protein</fullName>
    </recommendedName>
</protein>
<dbReference type="STRING" id="930990.A0A067MY22"/>
<evidence type="ECO:0000256" key="1">
    <source>
        <dbReference type="SAM" id="SignalP"/>
    </source>
</evidence>